<dbReference type="CDD" id="cd05117">
    <property type="entry name" value="STKc_CAMK"/>
    <property type="match status" value="1"/>
</dbReference>
<feature type="domain" description="Protein kinase" evidence="6">
    <location>
        <begin position="20"/>
        <end position="283"/>
    </location>
</feature>
<evidence type="ECO:0000256" key="4">
    <source>
        <dbReference type="RuleBase" id="RU000304"/>
    </source>
</evidence>
<evidence type="ECO:0000256" key="2">
    <source>
        <dbReference type="ARBA" id="ARBA00022840"/>
    </source>
</evidence>
<evidence type="ECO:0000313" key="7">
    <source>
        <dbReference type="EMBL" id="KAG7544364.1"/>
    </source>
</evidence>
<keyword evidence="1 3" id="KW-0547">Nucleotide-binding</keyword>
<dbReference type="AlphaFoldDB" id="A0A8K0JMI8"/>
<dbReference type="FunFam" id="1.10.510.10:FF:000571">
    <property type="entry name" value="Maternal embryonic leucine zipper kinase"/>
    <property type="match status" value="1"/>
</dbReference>
<dbReference type="PROSITE" id="PS50011">
    <property type="entry name" value="PROTEIN_KINASE_DOM"/>
    <property type="match status" value="1"/>
</dbReference>
<comment type="caution">
    <text evidence="7">The sequence shown here is derived from an EMBL/GenBank/DDBJ whole genome shotgun (WGS) entry which is preliminary data.</text>
</comment>
<evidence type="ECO:0000256" key="5">
    <source>
        <dbReference type="SAM" id="MobiDB-lite"/>
    </source>
</evidence>
<organism evidence="7 8">
    <name type="scientific">Filobasidium floriforme</name>
    <dbReference type="NCBI Taxonomy" id="5210"/>
    <lineage>
        <taxon>Eukaryota</taxon>
        <taxon>Fungi</taxon>
        <taxon>Dikarya</taxon>
        <taxon>Basidiomycota</taxon>
        <taxon>Agaricomycotina</taxon>
        <taxon>Tremellomycetes</taxon>
        <taxon>Filobasidiales</taxon>
        <taxon>Filobasidiaceae</taxon>
        <taxon>Filobasidium</taxon>
    </lineage>
</organism>
<accession>A0A8K0JMI8</accession>
<dbReference type="SMART" id="SM00220">
    <property type="entry name" value="S_TKc"/>
    <property type="match status" value="1"/>
</dbReference>
<protein>
    <recommendedName>
        <fullName evidence="6">Protein kinase domain-containing protein</fullName>
    </recommendedName>
</protein>
<dbReference type="Proteomes" id="UP000812966">
    <property type="component" value="Unassembled WGS sequence"/>
</dbReference>
<keyword evidence="4" id="KW-0723">Serine/threonine-protein kinase</keyword>
<dbReference type="InterPro" id="IPR011009">
    <property type="entry name" value="Kinase-like_dom_sf"/>
</dbReference>
<keyword evidence="4" id="KW-0418">Kinase</keyword>
<dbReference type="GO" id="GO:0004674">
    <property type="term" value="F:protein serine/threonine kinase activity"/>
    <property type="evidence" value="ECO:0007669"/>
    <property type="project" value="UniProtKB-KW"/>
</dbReference>
<proteinExistence type="inferred from homology"/>
<evidence type="ECO:0000256" key="3">
    <source>
        <dbReference type="PROSITE-ProRule" id="PRU10141"/>
    </source>
</evidence>
<keyword evidence="4" id="KW-0808">Transferase</keyword>
<gene>
    <name evidence="7" type="ORF">FFLO_03243</name>
</gene>
<dbReference type="Gene3D" id="1.10.510.10">
    <property type="entry name" value="Transferase(Phosphotransferase) domain 1"/>
    <property type="match status" value="1"/>
</dbReference>
<keyword evidence="8" id="KW-1185">Reference proteome</keyword>
<dbReference type="PANTHER" id="PTHR24347">
    <property type="entry name" value="SERINE/THREONINE-PROTEIN KINASE"/>
    <property type="match status" value="1"/>
</dbReference>
<comment type="similarity">
    <text evidence="4">Belongs to the protein kinase superfamily.</text>
</comment>
<keyword evidence="2 3" id="KW-0067">ATP-binding</keyword>
<feature type="region of interest" description="Disordered" evidence="5">
    <location>
        <begin position="312"/>
        <end position="416"/>
    </location>
</feature>
<evidence type="ECO:0000259" key="6">
    <source>
        <dbReference type="PROSITE" id="PS50011"/>
    </source>
</evidence>
<reference evidence="7" key="1">
    <citation type="submission" date="2020-04" db="EMBL/GenBank/DDBJ databases">
        <title>Analysis of mating type loci in Filobasidium floriforme.</title>
        <authorList>
            <person name="Nowrousian M."/>
        </authorList>
    </citation>
    <scope>NUCLEOTIDE SEQUENCE</scope>
    <source>
        <strain evidence="7">CBS 6242</strain>
    </source>
</reference>
<dbReference type="Pfam" id="PF00069">
    <property type="entry name" value="Pkinase"/>
    <property type="match status" value="1"/>
</dbReference>
<dbReference type="EMBL" id="JABELV010000058">
    <property type="protein sequence ID" value="KAG7544364.1"/>
    <property type="molecule type" value="Genomic_DNA"/>
</dbReference>
<feature type="compositionally biased region" description="Polar residues" evidence="5">
    <location>
        <begin position="368"/>
        <end position="384"/>
    </location>
</feature>
<sequence length="416" mass="45847">MGIRDHILSQPPSFAKKKEYTLEGTLGTGSFGKVVRATWHKAPPPGDPTRSVALKVIPKKLVRGEEKSVFDEIQVLRGLDHEGIVKCYDHFESRDKFYLVFELAVGGELFERLTSQGKFTEKDAVEVVSEILAAVQYLHKHDIVHRDLKPENILYRTRDPHSSIVIADFGVARHLNADDDYLDTAAGSFGYAAPEVIVGKPHGKPCDMWSLGVITYVLLCGYQPFRSDDPNEVAKETMRGKIEFHERYWKNVSEEAKDFIKELIVLDPAQRLTADAAFQHPWLSGSVAAEHNIADNLKLNYVPSHMSQARSKTKGAFPAAPDRGPLPSSESYVSTDSDGFATHPPTPQGGVTPGYDSPATPAMERSMQEMTLNEANNSKSNTGPSPGLDGEGESTGGGARIMRTDAPHHRIESMRP</sequence>
<name>A0A8K0JMI8_9TREE</name>
<dbReference type="InterPro" id="IPR017441">
    <property type="entry name" value="Protein_kinase_ATP_BS"/>
</dbReference>
<evidence type="ECO:0000256" key="1">
    <source>
        <dbReference type="ARBA" id="ARBA00022741"/>
    </source>
</evidence>
<dbReference type="InterPro" id="IPR008271">
    <property type="entry name" value="Ser/Thr_kinase_AS"/>
</dbReference>
<dbReference type="InterPro" id="IPR000719">
    <property type="entry name" value="Prot_kinase_dom"/>
</dbReference>
<feature type="compositionally biased region" description="Basic and acidic residues" evidence="5">
    <location>
        <begin position="402"/>
        <end position="416"/>
    </location>
</feature>
<evidence type="ECO:0000313" key="8">
    <source>
        <dbReference type="Proteomes" id="UP000812966"/>
    </source>
</evidence>
<dbReference type="GO" id="GO:0005524">
    <property type="term" value="F:ATP binding"/>
    <property type="evidence" value="ECO:0007669"/>
    <property type="project" value="UniProtKB-UniRule"/>
</dbReference>
<feature type="compositionally biased region" description="Polar residues" evidence="5">
    <location>
        <begin position="328"/>
        <end position="337"/>
    </location>
</feature>
<feature type="binding site" evidence="3">
    <location>
        <position position="55"/>
    </location>
    <ligand>
        <name>ATP</name>
        <dbReference type="ChEBI" id="CHEBI:30616"/>
    </ligand>
</feature>
<dbReference type="SUPFAM" id="SSF56112">
    <property type="entry name" value="Protein kinase-like (PK-like)"/>
    <property type="match status" value="1"/>
</dbReference>
<dbReference type="PROSITE" id="PS00108">
    <property type="entry name" value="PROTEIN_KINASE_ST"/>
    <property type="match status" value="1"/>
</dbReference>
<dbReference type="PROSITE" id="PS00107">
    <property type="entry name" value="PROTEIN_KINASE_ATP"/>
    <property type="match status" value="1"/>
</dbReference>